<evidence type="ECO:0000313" key="2">
    <source>
        <dbReference type="Proteomes" id="UP000636709"/>
    </source>
</evidence>
<reference evidence="1" key="1">
    <citation type="submission" date="2020-07" db="EMBL/GenBank/DDBJ databases">
        <title>Genome sequence and genetic diversity analysis of an under-domesticated orphan crop, white fonio (Digitaria exilis).</title>
        <authorList>
            <person name="Bennetzen J.L."/>
            <person name="Chen S."/>
            <person name="Ma X."/>
            <person name="Wang X."/>
            <person name="Yssel A.E.J."/>
            <person name="Chaluvadi S.R."/>
            <person name="Johnson M."/>
            <person name="Gangashetty P."/>
            <person name="Hamidou F."/>
            <person name="Sanogo M.D."/>
            <person name="Zwaenepoel A."/>
            <person name="Wallace J."/>
            <person name="Van De Peer Y."/>
            <person name="Van Deynze A."/>
        </authorList>
    </citation>
    <scope>NUCLEOTIDE SEQUENCE</scope>
    <source>
        <tissue evidence="1">Leaves</tissue>
    </source>
</reference>
<dbReference type="OrthoDB" id="364513at2759"/>
<dbReference type="Proteomes" id="UP000636709">
    <property type="component" value="Unassembled WGS sequence"/>
</dbReference>
<accession>A0A835F7G3</accession>
<organism evidence="1 2">
    <name type="scientific">Digitaria exilis</name>
    <dbReference type="NCBI Taxonomy" id="1010633"/>
    <lineage>
        <taxon>Eukaryota</taxon>
        <taxon>Viridiplantae</taxon>
        <taxon>Streptophyta</taxon>
        <taxon>Embryophyta</taxon>
        <taxon>Tracheophyta</taxon>
        <taxon>Spermatophyta</taxon>
        <taxon>Magnoliopsida</taxon>
        <taxon>Liliopsida</taxon>
        <taxon>Poales</taxon>
        <taxon>Poaceae</taxon>
        <taxon>PACMAD clade</taxon>
        <taxon>Panicoideae</taxon>
        <taxon>Panicodae</taxon>
        <taxon>Paniceae</taxon>
        <taxon>Anthephorinae</taxon>
        <taxon>Digitaria</taxon>
    </lineage>
</organism>
<gene>
    <name evidence="1" type="ORF">HU200_016570</name>
</gene>
<proteinExistence type="predicted"/>
<name>A0A835F7G3_9POAL</name>
<comment type="caution">
    <text evidence="1">The sequence shown here is derived from an EMBL/GenBank/DDBJ whole genome shotgun (WGS) entry which is preliminary data.</text>
</comment>
<dbReference type="AlphaFoldDB" id="A0A835F7G3"/>
<dbReference type="EMBL" id="JACEFO010001613">
    <property type="protein sequence ID" value="KAF8730710.1"/>
    <property type="molecule type" value="Genomic_DNA"/>
</dbReference>
<evidence type="ECO:0000313" key="1">
    <source>
        <dbReference type="EMBL" id="KAF8730710.1"/>
    </source>
</evidence>
<protein>
    <submittedName>
        <fullName evidence="1">Uncharacterized protein</fullName>
    </submittedName>
</protein>
<sequence length="149" mass="16889">MDRSYNFYCSGCLPREPIPLSITGRLPSSPDLETYALDQWEVRRTDLKSEHFLLFCMLPADGNKCTTLVHNERIHFSLLRLKNSQPYFLPVLFLFQAYSLNTLTDVQRVAIKDLAVLGLGKLLQIWITFHLRADIGNIAAGLCGCGDKL</sequence>
<keyword evidence="2" id="KW-1185">Reference proteome</keyword>